<evidence type="ECO:0000259" key="5">
    <source>
        <dbReference type="Pfam" id="PF14833"/>
    </source>
</evidence>
<feature type="domain" description="6-phosphogluconate dehydrogenase NADP-binding" evidence="4">
    <location>
        <begin position="3"/>
        <end position="182"/>
    </location>
</feature>
<dbReference type="InterPro" id="IPR002204">
    <property type="entry name" value="3-OH-isobutyrate_DH-rel_CS"/>
</dbReference>
<keyword evidence="1" id="KW-0560">Oxidoreductase</keyword>
<dbReference type="Gene3D" id="3.40.50.720">
    <property type="entry name" value="NAD(P)-binding Rossmann-like Domain"/>
    <property type="match status" value="1"/>
</dbReference>
<dbReference type="InterPro" id="IPR029154">
    <property type="entry name" value="HIBADH-like_NADP-bd"/>
</dbReference>
<accession>D8LJL1</accession>
<dbReference type="InterPro" id="IPR015815">
    <property type="entry name" value="HIBADH-related"/>
</dbReference>
<dbReference type="PANTHER" id="PTHR43060">
    <property type="entry name" value="3-HYDROXYISOBUTYRATE DEHYDROGENASE-LIKE 1, MITOCHONDRIAL-RELATED"/>
    <property type="match status" value="1"/>
</dbReference>
<dbReference type="Proteomes" id="UP000002630">
    <property type="component" value="Linkage Group LG12"/>
</dbReference>
<dbReference type="InterPro" id="IPR008927">
    <property type="entry name" value="6-PGluconate_DH-like_C_sf"/>
</dbReference>
<dbReference type="InterPro" id="IPR006115">
    <property type="entry name" value="6PGDH_NADP-bd"/>
</dbReference>
<dbReference type="EMBL" id="FN648442">
    <property type="protein sequence ID" value="CBN77038.1"/>
    <property type="molecule type" value="Genomic_DNA"/>
</dbReference>
<gene>
    <name evidence="6" type="ORF">Esi_0026_0082</name>
</gene>
<organism evidence="6 7">
    <name type="scientific">Ectocarpus siliculosus</name>
    <name type="common">Brown alga</name>
    <name type="synonym">Conferva siliculosa</name>
    <dbReference type="NCBI Taxonomy" id="2880"/>
    <lineage>
        <taxon>Eukaryota</taxon>
        <taxon>Sar</taxon>
        <taxon>Stramenopiles</taxon>
        <taxon>Ochrophyta</taxon>
        <taxon>PX clade</taxon>
        <taxon>Phaeophyceae</taxon>
        <taxon>Ectocarpales</taxon>
        <taxon>Ectocarpaceae</taxon>
        <taxon>Ectocarpus</taxon>
    </lineage>
</organism>
<protein>
    <submittedName>
        <fullName evidence="6">6-phosphogluconate dehydrogenase NAD-binding</fullName>
    </submittedName>
</protein>
<dbReference type="SUPFAM" id="SSF51735">
    <property type="entry name" value="NAD(P)-binding Rossmann-fold domains"/>
    <property type="match status" value="1"/>
</dbReference>
<dbReference type="PROSITE" id="PS00895">
    <property type="entry name" value="3_HYDROXYISOBUT_DH"/>
    <property type="match status" value="1"/>
</dbReference>
<dbReference type="InterPro" id="IPR036291">
    <property type="entry name" value="NAD(P)-bd_dom_sf"/>
</dbReference>
<sequence>MLRVGVVGLGRMGSGMALNVAKAGFPLAIYDAEEGRTQELREGWVKDKHLPTGPGGLSTPHLHLLESPADVMLASDVCLVCVHTEQQSVEALAGEDGLLAVGSKVMADKIIVDHGTVSPSFARSMSKAVIKGGGAFLDAPISGGPQGALEGTLSIMVGGKGEHLKTCLPVLEAMGSRIEHMGGYGAGAAAKLVNQHLVIINTVAACEAYVLARRLGLSDMGKLKALLGASWGHSQMLDQVLGDLLKVEEAGDDVEVLRRSLAPIRTLGKDAAILARAAAESGASSSLLESAQAQIDETVRSGYSDCSFASVATTIEEEFCEAVDKEGDPR</sequence>
<dbReference type="Pfam" id="PF14833">
    <property type="entry name" value="NAD_binding_11"/>
    <property type="match status" value="1"/>
</dbReference>
<dbReference type="SUPFAM" id="SSF48179">
    <property type="entry name" value="6-phosphogluconate dehydrogenase C-terminal domain-like"/>
    <property type="match status" value="1"/>
</dbReference>
<name>D8LJL1_ECTSI</name>
<dbReference type="STRING" id="2880.D8LJL1"/>
<dbReference type="OrthoDB" id="435038at2759"/>
<dbReference type="InterPro" id="IPR013328">
    <property type="entry name" value="6PGD_dom2"/>
</dbReference>
<evidence type="ECO:0000256" key="3">
    <source>
        <dbReference type="PIRSR" id="PIRSR000103-1"/>
    </source>
</evidence>
<evidence type="ECO:0000313" key="7">
    <source>
        <dbReference type="Proteomes" id="UP000002630"/>
    </source>
</evidence>
<dbReference type="AlphaFoldDB" id="D8LJL1"/>
<dbReference type="Pfam" id="PF03446">
    <property type="entry name" value="NAD_binding_2"/>
    <property type="match status" value="1"/>
</dbReference>
<dbReference type="PANTHER" id="PTHR43060:SF14">
    <property type="entry name" value="DEHYDROGENASE-LIKE PROTEIN"/>
    <property type="match status" value="1"/>
</dbReference>
<evidence type="ECO:0000256" key="2">
    <source>
        <dbReference type="ARBA" id="ARBA00023027"/>
    </source>
</evidence>
<dbReference type="eggNOG" id="KOG0409">
    <property type="taxonomic scope" value="Eukaryota"/>
</dbReference>
<dbReference type="GO" id="GO:0050661">
    <property type="term" value="F:NADP binding"/>
    <property type="evidence" value="ECO:0007669"/>
    <property type="project" value="InterPro"/>
</dbReference>
<dbReference type="PIRSF" id="PIRSF000103">
    <property type="entry name" value="HIBADH"/>
    <property type="match status" value="1"/>
</dbReference>
<feature type="domain" description="3-hydroxyisobutyrate dehydrogenase-like NAD-binding" evidence="5">
    <location>
        <begin position="185"/>
        <end position="311"/>
    </location>
</feature>
<keyword evidence="7" id="KW-1185">Reference proteome</keyword>
<proteinExistence type="predicted"/>
<dbReference type="Gene3D" id="1.10.1040.10">
    <property type="entry name" value="N-(1-d-carboxylethyl)-l-norvaline Dehydrogenase, domain 2"/>
    <property type="match status" value="1"/>
</dbReference>
<dbReference type="GO" id="GO:0051287">
    <property type="term" value="F:NAD binding"/>
    <property type="evidence" value="ECO:0007669"/>
    <property type="project" value="InterPro"/>
</dbReference>
<reference evidence="6 7" key="1">
    <citation type="journal article" date="2010" name="Nature">
        <title>The Ectocarpus genome and the independent evolution of multicellularity in brown algae.</title>
        <authorList>
            <person name="Cock J.M."/>
            <person name="Sterck L."/>
            <person name="Rouze P."/>
            <person name="Scornet D."/>
            <person name="Allen A.E."/>
            <person name="Amoutzias G."/>
            <person name="Anthouard V."/>
            <person name="Artiguenave F."/>
            <person name="Aury J.M."/>
            <person name="Badger J.H."/>
            <person name="Beszteri B."/>
            <person name="Billiau K."/>
            <person name="Bonnet E."/>
            <person name="Bothwell J.H."/>
            <person name="Bowler C."/>
            <person name="Boyen C."/>
            <person name="Brownlee C."/>
            <person name="Carrano C.J."/>
            <person name="Charrier B."/>
            <person name="Cho G.Y."/>
            <person name="Coelho S.M."/>
            <person name="Collen J."/>
            <person name="Corre E."/>
            <person name="Da Silva C."/>
            <person name="Delage L."/>
            <person name="Delaroque N."/>
            <person name="Dittami S.M."/>
            <person name="Doulbeau S."/>
            <person name="Elias M."/>
            <person name="Farnham G."/>
            <person name="Gachon C.M."/>
            <person name="Gschloessl B."/>
            <person name="Heesch S."/>
            <person name="Jabbari K."/>
            <person name="Jubin C."/>
            <person name="Kawai H."/>
            <person name="Kimura K."/>
            <person name="Kloareg B."/>
            <person name="Kupper F.C."/>
            <person name="Lang D."/>
            <person name="Le Bail A."/>
            <person name="Leblanc C."/>
            <person name="Lerouge P."/>
            <person name="Lohr M."/>
            <person name="Lopez P.J."/>
            <person name="Martens C."/>
            <person name="Maumus F."/>
            <person name="Michel G."/>
            <person name="Miranda-Saavedra D."/>
            <person name="Morales J."/>
            <person name="Moreau H."/>
            <person name="Motomura T."/>
            <person name="Nagasato C."/>
            <person name="Napoli C.A."/>
            <person name="Nelson D.R."/>
            <person name="Nyvall-Collen P."/>
            <person name="Peters A.F."/>
            <person name="Pommier C."/>
            <person name="Potin P."/>
            <person name="Poulain J."/>
            <person name="Quesneville H."/>
            <person name="Read B."/>
            <person name="Rensing S.A."/>
            <person name="Ritter A."/>
            <person name="Rousvoal S."/>
            <person name="Samanta M."/>
            <person name="Samson G."/>
            <person name="Schroeder D.C."/>
            <person name="Segurens B."/>
            <person name="Strittmatter M."/>
            <person name="Tonon T."/>
            <person name="Tregear J.W."/>
            <person name="Valentin K."/>
            <person name="von Dassow P."/>
            <person name="Yamagishi T."/>
            <person name="Van de Peer Y."/>
            <person name="Wincker P."/>
        </authorList>
    </citation>
    <scope>NUCLEOTIDE SEQUENCE [LARGE SCALE GENOMIC DNA]</scope>
    <source>
        <strain evidence="7">Ec32 / CCAP1310/4</strain>
    </source>
</reference>
<evidence type="ECO:0000313" key="6">
    <source>
        <dbReference type="EMBL" id="CBN77038.1"/>
    </source>
</evidence>
<dbReference type="GO" id="GO:0016491">
    <property type="term" value="F:oxidoreductase activity"/>
    <property type="evidence" value="ECO:0007669"/>
    <property type="project" value="UniProtKB-KW"/>
</dbReference>
<dbReference type="InParanoid" id="D8LJL1"/>
<keyword evidence="2" id="KW-0520">NAD</keyword>
<feature type="active site" evidence="3">
    <location>
        <position position="191"/>
    </location>
</feature>
<dbReference type="EMBL" id="FN649737">
    <property type="protein sequence ID" value="CBN77038.1"/>
    <property type="molecule type" value="Genomic_DNA"/>
</dbReference>
<evidence type="ECO:0000256" key="1">
    <source>
        <dbReference type="ARBA" id="ARBA00023002"/>
    </source>
</evidence>
<evidence type="ECO:0000259" key="4">
    <source>
        <dbReference type="Pfam" id="PF03446"/>
    </source>
</evidence>